<dbReference type="InterPro" id="IPR001314">
    <property type="entry name" value="Peptidase_S1A"/>
</dbReference>
<dbReference type="SUPFAM" id="SSF50494">
    <property type="entry name" value="Trypsin-like serine proteases"/>
    <property type="match status" value="1"/>
</dbReference>
<evidence type="ECO:0000256" key="6">
    <source>
        <dbReference type="SAM" id="SignalP"/>
    </source>
</evidence>
<dbReference type="MEROPS" id="S01.234"/>
<sequence length="194" mass="19900">MKFAFALLLAVGLVAAGPLNSSKKHNNFGVDFDALSEGRIVGGVAATPGQAPYQVSLLYGGRHFCGGTIVSATWIVTAAHCVDGTSVSQISIRYNTLTQGSGGQVIKSKTIIKHENYDSSTIDNDIAAIELEAPMTLGQTNANSVPVVGQDSDPASGVDAVISGWGALKEGGSSPSALQIVTVPIVGRDQCNAN</sequence>
<keyword evidence="4" id="KW-0720">Serine protease</keyword>
<keyword evidence="2" id="KW-0645">Protease</keyword>
<dbReference type="FunFam" id="2.40.10.10:FF:000073">
    <property type="entry name" value="Trypsin alpha"/>
    <property type="match status" value="1"/>
</dbReference>
<organism evidence="8">
    <name type="scientific">Tyrophagus putrescentiae</name>
    <name type="common">Mold mite</name>
    <name type="synonym">Acarus putrescentiae</name>
    <dbReference type="NCBI Taxonomy" id="59818"/>
    <lineage>
        <taxon>Eukaryota</taxon>
        <taxon>Metazoa</taxon>
        <taxon>Ecdysozoa</taxon>
        <taxon>Arthropoda</taxon>
        <taxon>Chelicerata</taxon>
        <taxon>Arachnida</taxon>
        <taxon>Acari</taxon>
        <taxon>Acariformes</taxon>
        <taxon>Sarcoptiformes</taxon>
        <taxon>Astigmata</taxon>
        <taxon>Acaroidea</taxon>
        <taxon>Acaridae</taxon>
        <taxon>Tyrophaginae</taxon>
        <taxon>Tyrophagus</taxon>
    </lineage>
</organism>
<dbReference type="PANTHER" id="PTHR24276">
    <property type="entry name" value="POLYSERASE-RELATED"/>
    <property type="match status" value="1"/>
</dbReference>
<protein>
    <submittedName>
        <fullName evidence="8">Tyr p 3 allergen</fullName>
    </submittedName>
</protein>
<accession>A7UNT8</accession>
<evidence type="ECO:0000256" key="3">
    <source>
        <dbReference type="ARBA" id="ARBA00022801"/>
    </source>
</evidence>
<dbReference type="Allergome" id="3903">
    <property type="allergen name" value="Tyr p 3"/>
</dbReference>
<evidence type="ECO:0000313" key="8">
    <source>
        <dbReference type="EMBL" id="ABU50815.1"/>
    </source>
</evidence>
<dbReference type="CDD" id="cd00190">
    <property type="entry name" value="Tryp_SPc"/>
    <property type="match status" value="1"/>
</dbReference>
<dbReference type="InterPro" id="IPR018114">
    <property type="entry name" value="TRYPSIN_HIS"/>
</dbReference>
<evidence type="ECO:0000256" key="4">
    <source>
        <dbReference type="ARBA" id="ARBA00022825"/>
    </source>
</evidence>
<dbReference type="InterPro" id="IPR050430">
    <property type="entry name" value="Peptidase_S1"/>
</dbReference>
<dbReference type="InterPro" id="IPR001254">
    <property type="entry name" value="Trypsin_dom"/>
</dbReference>
<proteinExistence type="evidence at transcript level"/>
<dbReference type="AlphaFoldDB" id="A7UNT8"/>
<dbReference type="SMART" id="SM00020">
    <property type="entry name" value="Tryp_SPc"/>
    <property type="match status" value="1"/>
</dbReference>
<reference evidence="8" key="1">
    <citation type="submission" date="2007-08" db="EMBL/GenBank/DDBJ databases">
        <authorList>
            <person name="Ler C.L."/>
            <person name="Shang H.S."/>
            <person name="Ramjan S.F.R."/>
            <person name="Chew F.T."/>
        </authorList>
    </citation>
    <scope>NUCLEOTIDE SEQUENCE</scope>
</reference>
<dbReference type="PROSITE" id="PS50240">
    <property type="entry name" value="TRYPSIN_DOM"/>
    <property type="match status" value="1"/>
</dbReference>
<feature type="chain" id="PRO_5002716534" evidence="6">
    <location>
        <begin position="17"/>
        <end position="194"/>
    </location>
</feature>
<keyword evidence="3" id="KW-0378">Hydrolase</keyword>
<feature type="domain" description="Peptidase S1" evidence="7">
    <location>
        <begin position="40"/>
        <end position="194"/>
    </location>
</feature>
<keyword evidence="5" id="KW-1015">Disulfide bond</keyword>
<dbReference type="PRINTS" id="PR00722">
    <property type="entry name" value="CHYMOTRYPSIN"/>
</dbReference>
<dbReference type="Gene3D" id="2.40.10.10">
    <property type="entry name" value="Trypsin-like serine proteases"/>
    <property type="match status" value="2"/>
</dbReference>
<evidence type="ECO:0000256" key="2">
    <source>
        <dbReference type="ARBA" id="ARBA00022670"/>
    </source>
</evidence>
<evidence type="ECO:0000256" key="1">
    <source>
        <dbReference type="ARBA" id="ARBA00007664"/>
    </source>
</evidence>
<comment type="similarity">
    <text evidence="1">Belongs to the peptidase S1 family.</text>
</comment>
<dbReference type="GO" id="GO:0006508">
    <property type="term" value="P:proteolysis"/>
    <property type="evidence" value="ECO:0007669"/>
    <property type="project" value="UniProtKB-KW"/>
</dbReference>
<dbReference type="EMBL" id="EU092646">
    <property type="protein sequence ID" value="ABU50815.1"/>
    <property type="molecule type" value="mRNA"/>
</dbReference>
<evidence type="ECO:0000259" key="7">
    <source>
        <dbReference type="PROSITE" id="PS50240"/>
    </source>
</evidence>
<dbReference type="InterPro" id="IPR043504">
    <property type="entry name" value="Peptidase_S1_PA_chymotrypsin"/>
</dbReference>
<feature type="signal peptide" evidence="6">
    <location>
        <begin position="1"/>
        <end position="16"/>
    </location>
</feature>
<name>A7UNT8_TYRPU</name>
<dbReference type="InterPro" id="IPR009003">
    <property type="entry name" value="Peptidase_S1_PA"/>
</dbReference>
<evidence type="ECO:0000256" key="5">
    <source>
        <dbReference type="ARBA" id="ARBA00023157"/>
    </source>
</evidence>
<dbReference type="GO" id="GO:0004252">
    <property type="term" value="F:serine-type endopeptidase activity"/>
    <property type="evidence" value="ECO:0007669"/>
    <property type="project" value="InterPro"/>
</dbReference>
<dbReference type="Pfam" id="PF00089">
    <property type="entry name" value="Trypsin"/>
    <property type="match status" value="1"/>
</dbReference>
<dbReference type="PANTHER" id="PTHR24276:SF91">
    <property type="entry name" value="AT26814P-RELATED"/>
    <property type="match status" value="1"/>
</dbReference>
<dbReference type="PROSITE" id="PS00134">
    <property type="entry name" value="TRYPSIN_HIS"/>
    <property type="match status" value="1"/>
</dbReference>
<keyword evidence="6" id="KW-0732">Signal</keyword>